<dbReference type="PROSITE" id="PS00688">
    <property type="entry name" value="SIGMA54_INTERACT_3"/>
    <property type="match status" value="1"/>
</dbReference>
<evidence type="ECO:0000256" key="1">
    <source>
        <dbReference type="ARBA" id="ARBA00022741"/>
    </source>
</evidence>
<evidence type="ECO:0000313" key="7">
    <source>
        <dbReference type="EMBL" id="MFM2484444.1"/>
    </source>
</evidence>
<dbReference type="PANTHER" id="PTHR32071">
    <property type="entry name" value="TRANSCRIPTIONAL REGULATORY PROTEIN"/>
    <property type="match status" value="1"/>
</dbReference>
<dbReference type="InterPro" id="IPR027417">
    <property type="entry name" value="P-loop_NTPase"/>
</dbReference>
<dbReference type="Gene3D" id="1.10.10.60">
    <property type="entry name" value="Homeodomain-like"/>
    <property type="match status" value="1"/>
</dbReference>
<dbReference type="PROSITE" id="PS00676">
    <property type="entry name" value="SIGMA54_INTERACT_2"/>
    <property type="match status" value="1"/>
</dbReference>
<evidence type="ECO:0000259" key="6">
    <source>
        <dbReference type="PROSITE" id="PS50045"/>
    </source>
</evidence>
<keyword evidence="4" id="KW-0238">DNA-binding</keyword>
<name>A0ABW9G444_9GAMM</name>
<keyword evidence="5" id="KW-0804">Transcription</keyword>
<dbReference type="Gene3D" id="1.10.8.60">
    <property type="match status" value="1"/>
</dbReference>
<comment type="caution">
    <text evidence="7">The sequence shown here is derived from an EMBL/GenBank/DDBJ whole genome shotgun (WGS) entry which is preliminary data.</text>
</comment>
<dbReference type="InterPro" id="IPR025662">
    <property type="entry name" value="Sigma_54_int_dom_ATP-bd_1"/>
</dbReference>
<keyword evidence="3" id="KW-0805">Transcription regulation</keyword>
<protein>
    <submittedName>
        <fullName evidence="7">Sigma 54-interacting transcriptional regulator</fullName>
    </submittedName>
</protein>
<dbReference type="SMART" id="SM00382">
    <property type="entry name" value="AAA"/>
    <property type="match status" value="1"/>
</dbReference>
<dbReference type="Gene3D" id="3.40.50.300">
    <property type="entry name" value="P-loop containing nucleotide triphosphate hydrolases"/>
    <property type="match status" value="1"/>
</dbReference>
<dbReference type="Pfam" id="PF02954">
    <property type="entry name" value="HTH_8"/>
    <property type="match status" value="1"/>
</dbReference>
<evidence type="ECO:0000313" key="8">
    <source>
        <dbReference type="Proteomes" id="UP001629953"/>
    </source>
</evidence>
<dbReference type="PANTHER" id="PTHR32071:SF117">
    <property type="entry name" value="PTS-DEPENDENT DIHYDROXYACETONE KINASE OPERON REGULATORY PROTEIN-RELATED"/>
    <property type="match status" value="1"/>
</dbReference>
<feature type="domain" description="Sigma-54 factor interaction" evidence="6">
    <location>
        <begin position="193"/>
        <end position="422"/>
    </location>
</feature>
<dbReference type="CDD" id="cd00009">
    <property type="entry name" value="AAA"/>
    <property type="match status" value="1"/>
</dbReference>
<sequence length="521" mass="59264">MSSWLKVSADMLALRTSQQLIECYVRFLTKHLALTTVHIVVPEQDGRHLVALTHPELLNWEVDDFEHPFSHVIQSHQMVLLQAREFPYWSGNPQFAKLLCEQPQTSSVLILPLPEQQQRVMAIVVMLGDLATLQSIQHNQSWHEFNQIFVQQWQLLGELSQHNTQRSLLRQSLLSMRSEQKHQQLIEQLQHILIGQSESMRQLRKQTVRAAQASLTVLIQGETGTGKELVATALHQLSERSSKAFVAVNCAAIPEQLLESELFGYEKGAFSGAIKSKQGIIAEADGGTLFLDEIGDMPLPLQAKLLRVLETHQYRPVGGNEVRSSDFRLLAATHVQLLEKAKAGLFRQDLYFRICQYPLSLPPLREREGDLERLVHHFVAQFNQVHQRDIRSIHYQVFDELKRYAFPGNVRELKHLIEFGCSQVDGEGELTLGCFGEHLESLISDDWSLPDRPQGHVDDDDAQDGALAKICDLKVALRQYEKQIICTRLKQFQGDRAKAAQSLGVPKRTLAHKCQKLEIED</sequence>
<dbReference type="InterPro" id="IPR025943">
    <property type="entry name" value="Sigma_54_int_dom_ATP-bd_2"/>
</dbReference>
<organism evidence="7 8">
    <name type="scientific">Celerinatantimonas yamalensis</name>
    <dbReference type="NCBI Taxonomy" id="559956"/>
    <lineage>
        <taxon>Bacteria</taxon>
        <taxon>Pseudomonadati</taxon>
        <taxon>Pseudomonadota</taxon>
        <taxon>Gammaproteobacteria</taxon>
        <taxon>Celerinatantimonadaceae</taxon>
        <taxon>Celerinatantimonas</taxon>
    </lineage>
</organism>
<evidence type="ECO:0000256" key="4">
    <source>
        <dbReference type="ARBA" id="ARBA00023125"/>
    </source>
</evidence>
<accession>A0ABW9G444</accession>
<dbReference type="SUPFAM" id="SSF52540">
    <property type="entry name" value="P-loop containing nucleoside triphosphate hydrolases"/>
    <property type="match status" value="1"/>
</dbReference>
<dbReference type="RefSeq" id="WP_408622623.1">
    <property type="nucleotide sequence ID" value="NZ_JBEQCT010000002.1"/>
</dbReference>
<evidence type="ECO:0000256" key="5">
    <source>
        <dbReference type="ARBA" id="ARBA00023163"/>
    </source>
</evidence>
<dbReference type="InterPro" id="IPR058031">
    <property type="entry name" value="AAA_lid_NorR"/>
</dbReference>
<keyword evidence="1" id="KW-0547">Nucleotide-binding</keyword>
<dbReference type="Pfam" id="PF25601">
    <property type="entry name" value="AAA_lid_14"/>
    <property type="match status" value="1"/>
</dbReference>
<dbReference type="InterPro" id="IPR002078">
    <property type="entry name" value="Sigma_54_int"/>
</dbReference>
<dbReference type="Pfam" id="PF00158">
    <property type="entry name" value="Sigma54_activat"/>
    <property type="match status" value="1"/>
</dbReference>
<gene>
    <name evidence="7" type="ORF">ABUE30_05085</name>
</gene>
<evidence type="ECO:0000256" key="2">
    <source>
        <dbReference type="ARBA" id="ARBA00022840"/>
    </source>
</evidence>
<dbReference type="PRINTS" id="PR01590">
    <property type="entry name" value="HTHFIS"/>
</dbReference>
<dbReference type="Proteomes" id="UP001629953">
    <property type="component" value="Unassembled WGS sequence"/>
</dbReference>
<dbReference type="PROSITE" id="PS50045">
    <property type="entry name" value="SIGMA54_INTERACT_4"/>
    <property type="match status" value="1"/>
</dbReference>
<dbReference type="EMBL" id="JBEQCT010000002">
    <property type="protein sequence ID" value="MFM2484444.1"/>
    <property type="molecule type" value="Genomic_DNA"/>
</dbReference>
<dbReference type="InterPro" id="IPR002197">
    <property type="entry name" value="HTH_Fis"/>
</dbReference>
<dbReference type="InterPro" id="IPR003593">
    <property type="entry name" value="AAA+_ATPase"/>
</dbReference>
<keyword evidence="8" id="KW-1185">Reference proteome</keyword>
<proteinExistence type="predicted"/>
<reference evidence="7 8" key="1">
    <citation type="journal article" date="2013" name="Int. J. Syst. Evol. Microbiol.">
        <title>Celerinatantimonas yamalensis sp. nov., a cold-adapted diazotrophic bacterium from a cold permafrost brine.</title>
        <authorList>
            <person name="Shcherbakova V."/>
            <person name="Chuvilskaya N."/>
            <person name="Rivkina E."/>
            <person name="Demidov N."/>
            <person name="Uchaeva V."/>
            <person name="Suetin S."/>
            <person name="Suzina N."/>
            <person name="Gilichinsky D."/>
        </authorList>
    </citation>
    <scope>NUCLEOTIDE SEQUENCE [LARGE SCALE GENOMIC DNA]</scope>
    <source>
        <strain evidence="7 8">C7</strain>
    </source>
</reference>
<evidence type="ECO:0000256" key="3">
    <source>
        <dbReference type="ARBA" id="ARBA00023015"/>
    </source>
</evidence>
<dbReference type="InterPro" id="IPR025944">
    <property type="entry name" value="Sigma_54_int_dom_CS"/>
</dbReference>
<dbReference type="PROSITE" id="PS00675">
    <property type="entry name" value="SIGMA54_INTERACT_1"/>
    <property type="match status" value="1"/>
</dbReference>
<dbReference type="SUPFAM" id="SSF46689">
    <property type="entry name" value="Homeodomain-like"/>
    <property type="match status" value="1"/>
</dbReference>
<dbReference type="InterPro" id="IPR009057">
    <property type="entry name" value="Homeodomain-like_sf"/>
</dbReference>
<keyword evidence="2" id="KW-0067">ATP-binding</keyword>